<dbReference type="AlphaFoldDB" id="A0A165VHX9"/>
<evidence type="ECO:0000313" key="1">
    <source>
        <dbReference type="EMBL" id="KZT29697.1"/>
    </source>
</evidence>
<proteinExistence type="predicted"/>
<name>A0A165VHX9_9AGAM</name>
<dbReference type="EMBL" id="KV425553">
    <property type="protein sequence ID" value="KZT29697.1"/>
    <property type="molecule type" value="Genomic_DNA"/>
</dbReference>
<protein>
    <submittedName>
        <fullName evidence="1">Uncharacterized protein</fullName>
    </submittedName>
</protein>
<gene>
    <name evidence="1" type="ORF">NEOLEDRAFT_464799</name>
</gene>
<organism evidence="1 2">
    <name type="scientific">Neolentinus lepideus HHB14362 ss-1</name>
    <dbReference type="NCBI Taxonomy" id="1314782"/>
    <lineage>
        <taxon>Eukaryota</taxon>
        <taxon>Fungi</taxon>
        <taxon>Dikarya</taxon>
        <taxon>Basidiomycota</taxon>
        <taxon>Agaricomycotina</taxon>
        <taxon>Agaricomycetes</taxon>
        <taxon>Gloeophyllales</taxon>
        <taxon>Gloeophyllaceae</taxon>
        <taxon>Neolentinus</taxon>
    </lineage>
</organism>
<keyword evidence="2" id="KW-1185">Reference proteome</keyword>
<reference evidence="1 2" key="1">
    <citation type="journal article" date="2016" name="Mol. Biol. Evol.">
        <title>Comparative Genomics of Early-Diverging Mushroom-Forming Fungi Provides Insights into the Origins of Lignocellulose Decay Capabilities.</title>
        <authorList>
            <person name="Nagy L.G."/>
            <person name="Riley R."/>
            <person name="Tritt A."/>
            <person name="Adam C."/>
            <person name="Daum C."/>
            <person name="Floudas D."/>
            <person name="Sun H."/>
            <person name="Yadav J.S."/>
            <person name="Pangilinan J."/>
            <person name="Larsson K.H."/>
            <person name="Matsuura K."/>
            <person name="Barry K."/>
            <person name="Labutti K."/>
            <person name="Kuo R."/>
            <person name="Ohm R.A."/>
            <person name="Bhattacharya S.S."/>
            <person name="Shirouzu T."/>
            <person name="Yoshinaga Y."/>
            <person name="Martin F.M."/>
            <person name="Grigoriev I.V."/>
            <person name="Hibbett D.S."/>
        </authorList>
    </citation>
    <scope>NUCLEOTIDE SEQUENCE [LARGE SCALE GENOMIC DNA]</scope>
    <source>
        <strain evidence="1 2">HHB14362 ss-1</strain>
    </source>
</reference>
<evidence type="ECO:0000313" key="2">
    <source>
        <dbReference type="Proteomes" id="UP000076761"/>
    </source>
</evidence>
<dbReference type="Proteomes" id="UP000076761">
    <property type="component" value="Unassembled WGS sequence"/>
</dbReference>
<accession>A0A165VHX9</accession>
<sequence>MSFLPSPGAGVVLAVSCLLILVLRTGVPADGLIFLLLFVCLGSKVGSTRDCSLVQHPNNDILFWRPDRKLRQVEMDSPFKASRRYAGRAFVHSSPLDIEQSDI</sequence>
<dbReference type="InParanoid" id="A0A165VHX9"/>